<protein>
    <recommendedName>
        <fullName evidence="3">F-box domain-containing protein</fullName>
    </recommendedName>
</protein>
<reference evidence="1" key="2">
    <citation type="submission" date="2021-12" db="EMBL/GenBank/DDBJ databases">
        <title>Resequencing data analysis of finger millet.</title>
        <authorList>
            <person name="Hatakeyama M."/>
            <person name="Aluri S."/>
            <person name="Balachadran M.T."/>
            <person name="Sivarajan S.R."/>
            <person name="Poveda L."/>
            <person name="Shimizu-Inatsugi R."/>
            <person name="Schlapbach R."/>
            <person name="Sreeman S.M."/>
            <person name="Shimizu K.K."/>
        </authorList>
    </citation>
    <scope>NUCLEOTIDE SEQUENCE</scope>
</reference>
<evidence type="ECO:0008006" key="3">
    <source>
        <dbReference type="Google" id="ProtNLM"/>
    </source>
</evidence>
<dbReference type="Gene3D" id="1.20.1280.50">
    <property type="match status" value="1"/>
</dbReference>
<dbReference type="EMBL" id="BQKI01000004">
    <property type="protein sequence ID" value="GJM93976.1"/>
    <property type="molecule type" value="Genomic_DNA"/>
</dbReference>
<dbReference type="AlphaFoldDB" id="A0AAV5C726"/>
<proteinExistence type="predicted"/>
<comment type="caution">
    <text evidence="1">The sequence shown here is derived from an EMBL/GenBank/DDBJ whole genome shotgun (WGS) entry which is preliminary data.</text>
</comment>
<organism evidence="1 2">
    <name type="scientific">Eleusine coracana subsp. coracana</name>
    <dbReference type="NCBI Taxonomy" id="191504"/>
    <lineage>
        <taxon>Eukaryota</taxon>
        <taxon>Viridiplantae</taxon>
        <taxon>Streptophyta</taxon>
        <taxon>Embryophyta</taxon>
        <taxon>Tracheophyta</taxon>
        <taxon>Spermatophyta</taxon>
        <taxon>Magnoliopsida</taxon>
        <taxon>Liliopsida</taxon>
        <taxon>Poales</taxon>
        <taxon>Poaceae</taxon>
        <taxon>PACMAD clade</taxon>
        <taxon>Chloridoideae</taxon>
        <taxon>Cynodonteae</taxon>
        <taxon>Eleusininae</taxon>
        <taxon>Eleusine</taxon>
    </lineage>
</organism>
<sequence length="291" mass="32011">MLVAMLSGAAEEALETPAGDLHGEVKTSEAEIEMMKAADPVLPLQEKAAAADDSERGTSSLGDDLMLEIFLRLPSLATLVRAAYACRSWLRAVASSPAFRRRFRALHPPPLPDTGVWSVNTSVQFPERPGADDDNPQLLSIISMQNNGFMYGVYEDERYLISLDTATMKFSTAELPQCSISSFVVGETTDGTTCLVYSDGSNVGILMHTTDGDGVETWVEDRIVDMDTELKQVLPSQFYDEVEKFGNDIDLTVLEVWDGYAYLTTSAMDTNTQNCWFLILCLETMRLGSCL</sequence>
<reference evidence="1" key="1">
    <citation type="journal article" date="2018" name="DNA Res.">
        <title>Multiple hybrid de novo genome assembly of finger millet, an orphan allotetraploid crop.</title>
        <authorList>
            <person name="Hatakeyama M."/>
            <person name="Aluri S."/>
            <person name="Balachadran M.T."/>
            <person name="Sivarajan S.R."/>
            <person name="Patrignani A."/>
            <person name="Gruter S."/>
            <person name="Poveda L."/>
            <person name="Shimizu-Inatsugi R."/>
            <person name="Baeten J."/>
            <person name="Francoijs K.J."/>
            <person name="Nataraja K.N."/>
            <person name="Reddy Y.A.N."/>
            <person name="Phadnis S."/>
            <person name="Ravikumar R.L."/>
            <person name="Schlapbach R."/>
            <person name="Sreeman S.M."/>
            <person name="Shimizu K.K."/>
        </authorList>
    </citation>
    <scope>NUCLEOTIDE SEQUENCE</scope>
</reference>
<evidence type="ECO:0000313" key="2">
    <source>
        <dbReference type="Proteomes" id="UP001054889"/>
    </source>
</evidence>
<dbReference type="SUPFAM" id="SSF81383">
    <property type="entry name" value="F-box domain"/>
    <property type="match status" value="1"/>
</dbReference>
<accession>A0AAV5C726</accession>
<dbReference type="InterPro" id="IPR036047">
    <property type="entry name" value="F-box-like_dom_sf"/>
</dbReference>
<name>A0AAV5C726_ELECO</name>
<evidence type="ECO:0000313" key="1">
    <source>
        <dbReference type="EMBL" id="GJM93976.1"/>
    </source>
</evidence>
<dbReference type="Proteomes" id="UP001054889">
    <property type="component" value="Unassembled WGS sequence"/>
</dbReference>
<gene>
    <name evidence="1" type="primary">ga10582</name>
    <name evidence="1" type="ORF">PR202_ga10582</name>
</gene>
<keyword evidence="2" id="KW-1185">Reference proteome</keyword>
<dbReference type="PANTHER" id="PTHR33207">
    <property type="entry name" value="F-BOX DOMAIN CONTAINING PROTEIN-RELATED"/>
    <property type="match status" value="1"/>
</dbReference>